<evidence type="ECO:0000256" key="2">
    <source>
        <dbReference type="ARBA" id="ARBA00005272"/>
    </source>
</evidence>
<evidence type="ECO:0000313" key="11">
    <source>
        <dbReference type="EMBL" id="OAF57649.1"/>
    </source>
</evidence>
<dbReference type="AlphaFoldDB" id="A0A177A651"/>
<evidence type="ECO:0000256" key="4">
    <source>
        <dbReference type="ARBA" id="ARBA00022827"/>
    </source>
</evidence>
<accession>A0A177A651</accession>
<comment type="similarity">
    <text evidence="2">Belongs to the NADH dehydrogenase family.</text>
</comment>
<reference evidence="11" key="1">
    <citation type="submission" date="2016-03" db="EMBL/GenBank/DDBJ databases">
        <title>Updated assembly of Pseudogymnoascus destructans, the fungus causing white-nose syndrome of bats.</title>
        <authorList>
            <person name="Palmer J.M."/>
            <person name="Drees K.P."/>
            <person name="Foster J.T."/>
            <person name="Lindner D.L."/>
        </authorList>
    </citation>
    <scope>NUCLEOTIDE SEQUENCE [LARGE SCALE GENOMIC DNA]</scope>
    <source>
        <strain evidence="11">20631-21</strain>
    </source>
</reference>
<dbReference type="EMBL" id="KV441399">
    <property type="protein sequence ID" value="OAF57649.1"/>
    <property type="molecule type" value="Genomic_DNA"/>
</dbReference>
<dbReference type="GO" id="GO:0003954">
    <property type="term" value="F:NADH dehydrogenase activity"/>
    <property type="evidence" value="ECO:0007669"/>
    <property type="project" value="InterPro"/>
</dbReference>
<dbReference type="GO" id="GO:0005509">
    <property type="term" value="F:calcium ion binding"/>
    <property type="evidence" value="ECO:0007669"/>
    <property type="project" value="InterPro"/>
</dbReference>
<dbReference type="PANTHER" id="PTHR43706:SF50">
    <property type="entry name" value="NADH DEHYDROGENASE (UBIQUINONE)-RELATED"/>
    <property type="match status" value="1"/>
</dbReference>
<proteinExistence type="inferred from homology"/>
<keyword evidence="3" id="KW-0285">Flavoprotein</keyword>
<dbReference type="RefSeq" id="XP_024322937.1">
    <property type="nucleotide sequence ID" value="XM_024469176.1"/>
</dbReference>
<evidence type="ECO:0000256" key="7">
    <source>
        <dbReference type="ARBA" id="ARBA00023002"/>
    </source>
</evidence>
<dbReference type="PROSITE" id="PS00018">
    <property type="entry name" value="EF_HAND_1"/>
    <property type="match status" value="1"/>
</dbReference>
<dbReference type="SUPFAM" id="SSF47473">
    <property type="entry name" value="EF-hand"/>
    <property type="match status" value="1"/>
</dbReference>
<dbReference type="InterPro" id="IPR054585">
    <property type="entry name" value="NDH2-like_C"/>
</dbReference>
<evidence type="ECO:0000259" key="10">
    <source>
        <dbReference type="PROSITE" id="PS50222"/>
    </source>
</evidence>
<protein>
    <recommendedName>
        <fullName evidence="10">EF-hand domain-containing protein</fullName>
    </recommendedName>
</protein>
<dbReference type="GO" id="GO:0005743">
    <property type="term" value="C:mitochondrial inner membrane"/>
    <property type="evidence" value="ECO:0007669"/>
    <property type="project" value="UniProtKB-SubCell"/>
</dbReference>
<keyword evidence="9" id="KW-0472">Membrane</keyword>
<feature type="transmembrane region" description="Helical" evidence="9">
    <location>
        <begin position="102"/>
        <end position="127"/>
    </location>
</feature>
<keyword evidence="6" id="KW-0809">Transit peptide</keyword>
<evidence type="ECO:0000256" key="1">
    <source>
        <dbReference type="ARBA" id="ARBA00004137"/>
    </source>
</evidence>
<evidence type="ECO:0000256" key="5">
    <source>
        <dbReference type="ARBA" id="ARBA00022837"/>
    </source>
</evidence>
<dbReference type="SMART" id="SM00054">
    <property type="entry name" value="EFh"/>
    <property type="match status" value="1"/>
</dbReference>
<feature type="domain" description="EF-hand" evidence="10">
    <location>
        <begin position="550"/>
        <end position="585"/>
    </location>
</feature>
<dbReference type="GeneID" id="36288621"/>
<dbReference type="Pfam" id="PF07992">
    <property type="entry name" value="Pyr_redox_2"/>
    <property type="match status" value="1"/>
</dbReference>
<name>A0A177A651_9PEZI</name>
<dbReference type="Pfam" id="PF22366">
    <property type="entry name" value="NDH2_C"/>
    <property type="match status" value="1"/>
</dbReference>
<dbReference type="InterPro" id="IPR036188">
    <property type="entry name" value="FAD/NAD-bd_sf"/>
</dbReference>
<dbReference type="InterPro" id="IPR011992">
    <property type="entry name" value="EF-hand-dom_pair"/>
</dbReference>
<dbReference type="OrthoDB" id="5376590at2759"/>
<dbReference type="PANTHER" id="PTHR43706">
    <property type="entry name" value="NADH DEHYDROGENASE"/>
    <property type="match status" value="1"/>
</dbReference>
<sequence length="704" mass="78927">MFVARFPSKDLRTMLRSPGIAPLVSSNNVAILRARALQQLPSARGRTIQYASQVSRGPHTLRKRPQVAGALRNSNLRQLSHTPIRLSPGKQVLKTRSRTLDFVYRAAAWLGISVTVASAGIISFFLYDASTYREDLSHRDIQISGLALNPKLGGPKNLPIAEALMDDEDDADMERQQNKPRLVILGGGWGSVALIKELRVEDYHVTLISPTNYFLFTPMLPSATVGTLELRSLAEPIRRIVSNIKGHFIKARAEGVEFSEKLVEVSQVGPDGKRTHFYLPYDKLVIGVGSTTNPYGVKGLDNCNFLKDLDDARKIKHKILNNLEAASLPTTSEEERKRLLSFVVCGGGPTGVEFAAELFDLLNEDLTQYFPRLIRNEVSVHLIQSRGHILNTYDEAVSKYAEDRFSRDQVQVLTNSRVKEVRPDKILFTQKDDHGETVTKELAMGFCLWSTGVSQTDFSKNVAQTLGDTQKNKHALETDSHLRLIGAPLGDVYAIGDCSTVQNNVADNLVFFLNNLAYEKGKDPKTMQIEFGEWIQVGRRIRRQFPQASEHLKRLDKLFEAYDKDQSGTLDFGEMRELLMQIDKTLTSLPATAQRAHQQGQYLAHKFNKMARAARGLTMNEVRDGDLDDAVYKSFKYHHLGSLAYLGNSAVFDLGGGWNVLGGLWAVYAWRSVYFAQSVSIRTRLLLAMDWAKRALFGRDMMTF</sequence>
<dbReference type="CDD" id="cd00051">
    <property type="entry name" value="EFh"/>
    <property type="match status" value="1"/>
</dbReference>
<evidence type="ECO:0000256" key="6">
    <source>
        <dbReference type="ARBA" id="ARBA00022946"/>
    </source>
</evidence>
<organism evidence="11">
    <name type="scientific">Pseudogymnoascus destructans</name>
    <dbReference type="NCBI Taxonomy" id="655981"/>
    <lineage>
        <taxon>Eukaryota</taxon>
        <taxon>Fungi</taxon>
        <taxon>Dikarya</taxon>
        <taxon>Ascomycota</taxon>
        <taxon>Pezizomycotina</taxon>
        <taxon>Leotiomycetes</taxon>
        <taxon>Thelebolales</taxon>
        <taxon>Thelebolaceae</taxon>
        <taxon>Pseudogymnoascus</taxon>
    </lineage>
</organism>
<keyword evidence="9" id="KW-0812">Transmembrane</keyword>
<dbReference type="Gene3D" id="3.50.50.100">
    <property type="match status" value="2"/>
</dbReference>
<dbReference type="SUPFAM" id="SSF51905">
    <property type="entry name" value="FAD/NAD(P)-binding domain"/>
    <property type="match status" value="2"/>
</dbReference>
<evidence type="ECO:0000256" key="9">
    <source>
        <dbReference type="SAM" id="Phobius"/>
    </source>
</evidence>
<comment type="subcellular location">
    <subcellularLocation>
        <location evidence="1">Mitochondrion inner membrane</location>
        <topology evidence="1">Peripheral membrane protein</topology>
        <orientation evidence="1">Intermembrane side</orientation>
    </subcellularLocation>
</comment>
<gene>
    <name evidence="11" type="ORF">VC83_05556</name>
</gene>
<keyword evidence="7" id="KW-0560">Oxidoreductase</keyword>
<evidence type="ECO:0000256" key="3">
    <source>
        <dbReference type="ARBA" id="ARBA00022630"/>
    </source>
</evidence>
<keyword evidence="5" id="KW-0106">Calcium</keyword>
<dbReference type="PROSITE" id="PS50222">
    <property type="entry name" value="EF_HAND_2"/>
    <property type="match status" value="1"/>
</dbReference>
<dbReference type="FunFam" id="3.50.50.100:FF:000005">
    <property type="entry name" value="NADH-ubiquinone oxidoreductase 64 kDa subunit"/>
    <property type="match status" value="1"/>
</dbReference>
<keyword evidence="8" id="KW-0520">NAD</keyword>
<dbReference type="InterPro" id="IPR018247">
    <property type="entry name" value="EF_Hand_1_Ca_BS"/>
</dbReference>
<dbReference type="Proteomes" id="UP000077154">
    <property type="component" value="Unassembled WGS sequence"/>
</dbReference>
<dbReference type="InterPro" id="IPR023753">
    <property type="entry name" value="FAD/NAD-binding_dom"/>
</dbReference>
<dbReference type="eggNOG" id="KOG2495">
    <property type="taxonomic scope" value="Eukaryota"/>
</dbReference>
<dbReference type="InterPro" id="IPR045024">
    <property type="entry name" value="NDH-2"/>
</dbReference>
<dbReference type="VEuPathDB" id="FungiDB:GMDG_03774"/>
<keyword evidence="4" id="KW-0274">FAD</keyword>
<dbReference type="InterPro" id="IPR002048">
    <property type="entry name" value="EF_hand_dom"/>
</dbReference>
<evidence type="ECO:0000256" key="8">
    <source>
        <dbReference type="ARBA" id="ARBA00023027"/>
    </source>
</evidence>
<keyword evidence="9" id="KW-1133">Transmembrane helix</keyword>